<proteinExistence type="predicted"/>
<accession>A0AAX4K6E2</accession>
<keyword evidence="3" id="KW-1185">Reference proteome</keyword>
<dbReference type="AlphaFoldDB" id="A0AAX4K6E2"/>
<gene>
    <name evidence="2" type="ORF">L201_007332</name>
</gene>
<dbReference type="GeneID" id="91098001"/>
<dbReference type="RefSeq" id="XP_066079137.1">
    <property type="nucleotide sequence ID" value="XM_066223040.1"/>
</dbReference>
<dbReference type="EMBL" id="CP144107">
    <property type="protein sequence ID" value="WWC92375.1"/>
    <property type="molecule type" value="Genomic_DNA"/>
</dbReference>
<reference evidence="2 3" key="1">
    <citation type="submission" date="2024-01" db="EMBL/GenBank/DDBJ databases">
        <title>Comparative genomics of Cryptococcus and Kwoniella reveals pathogenesis evolution and contrasting modes of karyotype evolution via chromosome fusion or intercentromeric recombination.</title>
        <authorList>
            <person name="Coelho M.A."/>
            <person name="David-Palma M."/>
            <person name="Shea T."/>
            <person name="Bowers K."/>
            <person name="McGinley-Smith S."/>
            <person name="Mohammad A.W."/>
            <person name="Gnirke A."/>
            <person name="Yurkov A.M."/>
            <person name="Nowrousian M."/>
            <person name="Sun S."/>
            <person name="Cuomo C.A."/>
            <person name="Heitman J."/>
        </authorList>
    </citation>
    <scope>NUCLEOTIDE SEQUENCE [LARGE SCALE GENOMIC DNA]</scope>
    <source>
        <strain evidence="2 3">CBS 6074</strain>
    </source>
</reference>
<evidence type="ECO:0000256" key="1">
    <source>
        <dbReference type="SAM" id="MobiDB-lite"/>
    </source>
</evidence>
<feature type="region of interest" description="Disordered" evidence="1">
    <location>
        <begin position="1"/>
        <end position="47"/>
    </location>
</feature>
<sequence>MTSLARPINFPSSRPSYSRSNSDSPNSSPKSSHVELGTSPQQHPCPHLSQLVQSVVKAYWGQGQNQSIRTNDSSRH</sequence>
<organism evidence="2 3">
    <name type="scientific">Kwoniella dendrophila CBS 6074</name>
    <dbReference type="NCBI Taxonomy" id="1295534"/>
    <lineage>
        <taxon>Eukaryota</taxon>
        <taxon>Fungi</taxon>
        <taxon>Dikarya</taxon>
        <taxon>Basidiomycota</taxon>
        <taxon>Agaricomycotina</taxon>
        <taxon>Tremellomycetes</taxon>
        <taxon>Tremellales</taxon>
        <taxon>Cryptococcaceae</taxon>
        <taxon>Kwoniella</taxon>
    </lineage>
</organism>
<dbReference type="Proteomes" id="UP001355207">
    <property type="component" value="Chromosome 10"/>
</dbReference>
<evidence type="ECO:0000313" key="2">
    <source>
        <dbReference type="EMBL" id="WWC92375.1"/>
    </source>
</evidence>
<protein>
    <submittedName>
        <fullName evidence="2">Uncharacterized protein</fullName>
    </submittedName>
</protein>
<feature type="compositionally biased region" description="Low complexity" evidence="1">
    <location>
        <begin position="11"/>
        <end position="31"/>
    </location>
</feature>
<evidence type="ECO:0000313" key="3">
    <source>
        <dbReference type="Proteomes" id="UP001355207"/>
    </source>
</evidence>
<name>A0AAX4K6E2_9TREE</name>